<dbReference type="AlphaFoldDB" id="A0A016VF85"/>
<keyword evidence="2" id="KW-1185">Reference proteome</keyword>
<dbReference type="Proteomes" id="UP000024635">
    <property type="component" value="Unassembled WGS sequence"/>
</dbReference>
<organism evidence="1 2">
    <name type="scientific">Ancylostoma ceylanicum</name>
    <dbReference type="NCBI Taxonomy" id="53326"/>
    <lineage>
        <taxon>Eukaryota</taxon>
        <taxon>Metazoa</taxon>
        <taxon>Ecdysozoa</taxon>
        <taxon>Nematoda</taxon>
        <taxon>Chromadorea</taxon>
        <taxon>Rhabditida</taxon>
        <taxon>Rhabditina</taxon>
        <taxon>Rhabditomorpha</taxon>
        <taxon>Strongyloidea</taxon>
        <taxon>Ancylostomatidae</taxon>
        <taxon>Ancylostomatinae</taxon>
        <taxon>Ancylostoma</taxon>
    </lineage>
</organism>
<comment type="caution">
    <text evidence="1">The sequence shown here is derived from an EMBL/GenBank/DDBJ whole genome shotgun (WGS) entry which is preliminary data.</text>
</comment>
<protein>
    <submittedName>
        <fullName evidence="1">Uncharacterized protein</fullName>
    </submittedName>
</protein>
<sequence>MYVFRFSSSNSSLEVSMPSYSSEVDREHRKGDSRLTRLRLHRWTTASWGPILKTPIRIFIPDGGVCASPAEYSDILVHRWRWRVLAPIVPSRQIGRMYATHKMDFAFQRSESFVLLLLNFPKFLENPPMLRN</sequence>
<evidence type="ECO:0000313" key="1">
    <source>
        <dbReference type="EMBL" id="EYC25408.1"/>
    </source>
</evidence>
<reference evidence="2" key="1">
    <citation type="journal article" date="2015" name="Nat. Genet.">
        <title>The genome and transcriptome of the zoonotic hookworm Ancylostoma ceylanicum identify infection-specific gene families.</title>
        <authorList>
            <person name="Schwarz E.M."/>
            <person name="Hu Y."/>
            <person name="Antoshechkin I."/>
            <person name="Miller M.M."/>
            <person name="Sternberg P.W."/>
            <person name="Aroian R.V."/>
        </authorList>
    </citation>
    <scope>NUCLEOTIDE SEQUENCE</scope>
    <source>
        <strain evidence="2">HY135</strain>
    </source>
</reference>
<name>A0A016VF85_9BILA</name>
<evidence type="ECO:0000313" key="2">
    <source>
        <dbReference type="Proteomes" id="UP000024635"/>
    </source>
</evidence>
<proteinExistence type="predicted"/>
<gene>
    <name evidence="1" type="primary">Acey_s0012.g1874</name>
    <name evidence="1" type="ORF">Y032_0012g1874</name>
</gene>
<dbReference type="EMBL" id="JARK01001348">
    <property type="protein sequence ID" value="EYC25408.1"/>
    <property type="molecule type" value="Genomic_DNA"/>
</dbReference>
<accession>A0A016VF85</accession>